<dbReference type="InterPro" id="IPR001036">
    <property type="entry name" value="Acrflvin-R"/>
</dbReference>
<keyword evidence="1" id="KW-0812">Transmembrane</keyword>
<feature type="transmembrane region" description="Helical" evidence="1">
    <location>
        <begin position="523"/>
        <end position="542"/>
    </location>
</feature>
<feature type="transmembrane region" description="Helical" evidence="1">
    <location>
        <begin position="460"/>
        <end position="482"/>
    </location>
</feature>
<evidence type="ECO:0000313" key="3">
    <source>
        <dbReference type="Proteomes" id="UP000640274"/>
    </source>
</evidence>
<dbReference type="SUPFAM" id="SSF82866">
    <property type="entry name" value="Multidrug efflux transporter AcrB transmembrane domain"/>
    <property type="match status" value="2"/>
</dbReference>
<feature type="transmembrane region" description="Helical" evidence="1">
    <location>
        <begin position="428"/>
        <end position="448"/>
    </location>
</feature>
<dbReference type="EMBL" id="JAELUP010000008">
    <property type="protein sequence ID" value="MBJ6360448.1"/>
    <property type="molecule type" value="Genomic_DNA"/>
</dbReference>
<proteinExistence type="predicted"/>
<dbReference type="Gene3D" id="3.30.70.1430">
    <property type="entry name" value="Multidrug efflux transporter AcrB pore domain"/>
    <property type="match status" value="2"/>
</dbReference>
<dbReference type="GO" id="GO:0005886">
    <property type="term" value="C:plasma membrane"/>
    <property type="evidence" value="ECO:0007669"/>
    <property type="project" value="TreeGrafter"/>
</dbReference>
<feature type="transmembrane region" description="Helical" evidence="1">
    <location>
        <begin position="850"/>
        <end position="869"/>
    </location>
</feature>
<keyword evidence="3" id="KW-1185">Reference proteome</keyword>
<comment type="caution">
    <text evidence="2">The sequence shown here is derived from an EMBL/GenBank/DDBJ whole genome shotgun (WGS) entry which is preliminary data.</text>
</comment>
<keyword evidence="1" id="KW-1133">Transmembrane helix</keyword>
<feature type="transmembrane region" description="Helical" evidence="1">
    <location>
        <begin position="12"/>
        <end position="29"/>
    </location>
</feature>
<dbReference type="Proteomes" id="UP000640274">
    <property type="component" value="Unassembled WGS sequence"/>
</dbReference>
<dbReference type="GO" id="GO:0042910">
    <property type="term" value="F:xenobiotic transmembrane transporter activity"/>
    <property type="evidence" value="ECO:0007669"/>
    <property type="project" value="TreeGrafter"/>
</dbReference>
<feature type="transmembrane region" description="Helical" evidence="1">
    <location>
        <begin position="948"/>
        <end position="967"/>
    </location>
</feature>
<dbReference type="PANTHER" id="PTHR32063:SF0">
    <property type="entry name" value="SWARMING MOTILITY PROTEIN SWRC"/>
    <property type="match status" value="1"/>
</dbReference>
<dbReference type="SUPFAM" id="SSF82714">
    <property type="entry name" value="Multidrug efflux transporter AcrB TolC docking domain, DN and DC subdomains"/>
    <property type="match status" value="2"/>
</dbReference>
<dbReference type="Gene3D" id="3.30.2090.10">
    <property type="entry name" value="Multidrug efflux transporter AcrB TolC docking domain, DN and DC subdomains"/>
    <property type="match status" value="2"/>
</dbReference>
<feature type="transmembrane region" description="Helical" evidence="1">
    <location>
        <begin position="876"/>
        <end position="896"/>
    </location>
</feature>
<dbReference type="Pfam" id="PF00873">
    <property type="entry name" value="ACR_tran"/>
    <property type="match status" value="1"/>
</dbReference>
<gene>
    <name evidence="2" type="ORF">JFN88_03805</name>
</gene>
<dbReference type="SUPFAM" id="SSF82693">
    <property type="entry name" value="Multidrug efflux transporter AcrB pore domain, PN1, PN2, PC1 and PC2 subdomains"/>
    <property type="match status" value="3"/>
</dbReference>
<evidence type="ECO:0000313" key="2">
    <source>
        <dbReference type="EMBL" id="MBJ6360448.1"/>
    </source>
</evidence>
<dbReference type="AlphaFoldDB" id="A0A934J500"/>
<reference evidence="2" key="1">
    <citation type="submission" date="2020-12" db="EMBL/GenBank/DDBJ databases">
        <authorList>
            <person name="Huq M.A."/>
        </authorList>
    </citation>
    <scope>NUCLEOTIDE SEQUENCE</scope>
    <source>
        <strain evidence="2">MAHUQ-46</strain>
    </source>
</reference>
<dbReference type="Gene3D" id="3.30.70.1320">
    <property type="entry name" value="Multidrug efflux transporter AcrB pore domain like"/>
    <property type="match status" value="1"/>
</dbReference>
<name>A0A934J500_9BACL</name>
<feature type="transmembrane region" description="Helical" evidence="1">
    <location>
        <begin position="902"/>
        <end position="927"/>
    </location>
</feature>
<feature type="transmembrane region" description="Helical" evidence="1">
    <location>
        <begin position="979"/>
        <end position="1005"/>
    </location>
</feature>
<feature type="transmembrane region" description="Helical" evidence="1">
    <location>
        <begin position="331"/>
        <end position="350"/>
    </location>
</feature>
<dbReference type="InterPro" id="IPR027463">
    <property type="entry name" value="AcrB_DN_DC_subdom"/>
</dbReference>
<dbReference type="PANTHER" id="PTHR32063">
    <property type="match status" value="1"/>
</dbReference>
<accession>A0A934J500</accession>
<feature type="transmembrane region" description="Helical" evidence="1">
    <location>
        <begin position="383"/>
        <end position="408"/>
    </location>
</feature>
<dbReference type="PRINTS" id="PR00702">
    <property type="entry name" value="ACRIFLAVINRP"/>
</dbReference>
<organism evidence="2 3">
    <name type="scientific">Paenibacillus roseus</name>
    <dbReference type="NCBI Taxonomy" id="2798579"/>
    <lineage>
        <taxon>Bacteria</taxon>
        <taxon>Bacillati</taxon>
        <taxon>Bacillota</taxon>
        <taxon>Bacilli</taxon>
        <taxon>Bacillales</taxon>
        <taxon>Paenibacillaceae</taxon>
        <taxon>Paenibacillus</taxon>
    </lineage>
</organism>
<protein>
    <submittedName>
        <fullName evidence="2">Efflux RND transporter permease subunit</fullName>
    </submittedName>
</protein>
<evidence type="ECO:0000256" key="1">
    <source>
        <dbReference type="SAM" id="Phobius"/>
    </source>
</evidence>
<keyword evidence="1" id="KW-0472">Membrane</keyword>
<sequence>MKIVDISVRRPIGVSMLVLAVIALGFVSLRNLAVDLFPKIDVPVAVVATSYQGAAPEEIEKLITRPLEAALSSIQGMDTISSQSQSNSSLVMMQFKSGTNLDNTLLDIREKVDQVKSFLPKEANSPSVLRFDPQQMPIMTLGLSGGDLAQLQGLAENQLIPYLERQKGVASVSAEGGRTREILIELDRSSLARYGVSPRQIVQALGAENQSASAGSVVKGQQEMQIRVKGEYESIHDIQNTLILLQSGQQIKLSELAEIKDTYKKQNSLTIVNGEPALVLSIQKQSDANTVSVADEIDKAAASLKQQLPENVELSTLMDSSIYIRQSIDGVINNMLTGGILSVLILLVFLRSFRSTLVIGIAIPIAVISTFTLMYFTGQTLNIISMGGLALGIGMMLDCSIVILENIVVHRKRGASIIEAATKGASELGSAVVAATVTSLVVFLPIVFVQGIAADIFKPMALTVAFSLIASLVVAITLVPMLSTKLMTAPVKERKPSLFERGLDMLIRFYKNRLIWSLKHRKTTVALVAFLMAGSLGLIPFIGMEMMPAEDQGQFTINVTTPTGSRLEETKNVTDQIEELLAPHKPVIKTAYLSIGGGDFMGGGGSANKATFNIELIGSSDREMSTRDMVSSLSKQTGQIPGAEISVSALETGFSAGSPIQIQVNGQDQAVLKEISEQIVWLISDINGVHDAKSSAQEGNEELNIIVDRSMAAQYGLSYQQVTSEIQLAMNGQLATQLREDGDEFDVRVVLPEDERADLAALGQLRLQTPGGQYIPLSAVAEFQQFQGPVLIQRENQQRQMNVTSDIIGRDLGSVASDVQLALQGMNFPDGYSYSMGGDAEEMIKSFIDLAIALVFSIFLVYVVMAVQFESLLNPFIIMFSVPTSLVGVMLGLFITGTTLSLPALIGLILLVGVVVNNGIVLVDYINILRRKGMERDDALMEGAPSRVRPILMMTLTTVLGMTPLALGLGEGSGMQAPLAIVVIFGLLCSTVFTLIFIPVVYTIMDDFSNWVRRKLTRKPKQSNHPPALES</sequence>
<dbReference type="Gene3D" id="1.20.1640.10">
    <property type="entry name" value="Multidrug efflux transporter AcrB transmembrane domain"/>
    <property type="match status" value="2"/>
</dbReference>
<feature type="transmembrane region" description="Helical" evidence="1">
    <location>
        <begin position="357"/>
        <end position="377"/>
    </location>
</feature>
<dbReference type="Gene3D" id="3.30.70.1440">
    <property type="entry name" value="Multidrug efflux transporter AcrB pore domain"/>
    <property type="match status" value="1"/>
</dbReference>